<evidence type="ECO:0000313" key="3">
    <source>
        <dbReference type="Proteomes" id="UP000184108"/>
    </source>
</evidence>
<sequence length="201" mass="22946">MGNVIKSANTPMKTTYYFFALLISTSFFSQTKLIAFKSHSGNTDHFNSAVSENLFDANFSNLGIPPQSFVDVKLDSVIILNEEESVLVTRSSSKFLIDGNKREWDKNREVIHYPVLFSKKNIDSVKTILKRNYNFINDMDSVAVVKFDKENKTYKEIKSVQPKKDKEKSEKTPRGLLLGILMISGASGLYSWKRNKKNNEK</sequence>
<protein>
    <submittedName>
        <fullName evidence="2">Uncharacterized protein</fullName>
    </submittedName>
</protein>
<dbReference type="AlphaFoldDB" id="A0A1M4V950"/>
<name>A0A1M4V950_9FLAO</name>
<gene>
    <name evidence="2" type="ORF">SAMN02787073_0833</name>
</gene>
<keyword evidence="1" id="KW-0812">Transmembrane</keyword>
<keyword evidence="1" id="KW-0472">Membrane</keyword>
<accession>A0A1M4V950</accession>
<dbReference type="EMBL" id="FQVE01000001">
    <property type="protein sequence ID" value="SHE65521.1"/>
    <property type="molecule type" value="Genomic_DNA"/>
</dbReference>
<proteinExistence type="predicted"/>
<reference evidence="3" key="1">
    <citation type="submission" date="2016-11" db="EMBL/GenBank/DDBJ databases">
        <authorList>
            <person name="Varghese N."/>
            <person name="Submissions S."/>
        </authorList>
    </citation>
    <scope>NUCLEOTIDE SEQUENCE [LARGE SCALE GENOMIC DNA]</scope>
    <source>
        <strain evidence="3">YR203</strain>
    </source>
</reference>
<keyword evidence="1" id="KW-1133">Transmembrane helix</keyword>
<evidence type="ECO:0000313" key="2">
    <source>
        <dbReference type="EMBL" id="SHE65521.1"/>
    </source>
</evidence>
<evidence type="ECO:0000256" key="1">
    <source>
        <dbReference type="SAM" id="Phobius"/>
    </source>
</evidence>
<feature type="transmembrane region" description="Helical" evidence="1">
    <location>
        <begin position="175"/>
        <end position="192"/>
    </location>
</feature>
<dbReference type="Proteomes" id="UP000184108">
    <property type="component" value="Unassembled WGS sequence"/>
</dbReference>
<feature type="transmembrane region" description="Helical" evidence="1">
    <location>
        <begin position="16"/>
        <end position="35"/>
    </location>
</feature>
<organism evidence="2 3">
    <name type="scientific">Chryseobacterium vrystaatense</name>
    <dbReference type="NCBI Taxonomy" id="307480"/>
    <lineage>
        <taxon>Bacteria</taxon>
        <taxon>Pseudomonadati</taxon>
        <taxon>Bacteroidota</taxon>
        <taxon>Flavobacteriia</taxon>
        <taxon>Flavobacteriales</taxon>
        <taxon>Weeksellaceae</taxon>
        <taxon>Chryseobacterium group</taxon>
        <taxon>Chryseobacterium</taxon>
    </lineage>
</organism>